<feature type="transmembrane region" description="Helical" evidence="1">
    <location>
        <begin position="179"/>
        <end position="201"/>
    </location>
</feature>
<feature type="transmembrane region" description="Helical" evidence="1">
    <location>
        <begin position="208"/>
        <end position="228"/>
    </location>
</feature>
<name>A0A6L5X6E9_9FIRM</name>
<organism evidence="2 3">
    <name type="scientific">Porcincola intestinalis</name>
    <dbReference type="NCBI Taxonomy" id="2606632"/>
    <lineage>
        <taxon>Bacteria</taxon>
        <taxon>Bacillati</taxon>
        <taxon>Bacillota</taxon>
        <taxon>Clostridia</taxon>
        <taxon>Lachnospirales</taxon>
        <taxon>Lachnospiraceae</taxon>
        <taxon>Porcincola</taxon>
    </lineage>
</organism>
<feature type="transmembrane region" description="Helical" evidence="1">
    <location>
        <begin position="248"/>
        <end position="268"/>
    </location>
</feature>
<evidence type="ECO:0000256" key="1">
    <source>
        <dbReference type="SAM" id="Phobius"/>
    </source>
</evidence>
<gene>
    <name evidence="2" type="ORF">FYJ35_12965</name>
</gene>
<dbReference type="Proteomes" id="UP000481852">
    <property type="component" value="Unassembled WGS sequence"/>
</dbReference>
<dbReference type="RefSeq" id="WP_154527280.1">
    <property type="nucleotide sequence ID" value="NZ_VULZ01000018.1"/>
</dbReference>
<keyword evidence="3" id="KW-1185">Reference proteome</keyword>
<dbReference type="AlphaFoldDB" id="A0A6L5X6E9"/>
<feature type="transmembrane region" description="Helical" evidence="1">
    <location>
        <begin position="21"/>
        <end position="42"/>
    </location>
</feature>
<keyword evidence="1" id="KW-0812">Transmembrane</keyword>
<comment type="caution">
    <text evidence="2">The sequence shown here is derived from an EMBL/GenBank/DDBJ whole genome shotgun (WGS) entry which is preliminary data.</text>
</comment>
<evidence type="ECO:0000313" key="2">
    <source>
        <dbReference type="EMBL" id="MSS15929.1"/>
    </source>
</evidence>
<feature type="transmembrane region" description="Helical" evidence="1">
    <location>
        <begin position="125"/>
        <end position="149"/>
    </location>
</feature>
<reference evidence="2 3" key="1">
    <citation type="submission" date="2019-08" db="EMBL/GenBank/DDBJ databases">
        <title>In-depth cultivation of the pig gut microbiome towards novel bacterial diversity and tailored functional studies.</title>
        <authorList>
            <person name="Wylensek D."/>
            <person name="Hitch T.C.A."/>
            <person name="Clavel T."/>
        </authorList>
    </citation>
    <scope>NUCLEOTIDE SEQUENCE [LARGE SCALE GENOMIC DNA]</scope>
    <source>
        <strain evidence="2 3">Oil+RF-744-WCA-WT-11</strain>
    </source>
</reference>
<feature type="transmembrane region" description="Helical" evidence="1">
    <location>
        <begin position="75"/>
        <end position="94"/>
    </location>
</feature>
<evidence type="ECO:0008006" key="4">
    <source>
        <dbReference type="Google" id="ProtNLM"/>
    </source>
</evidence>
<evidence type="ECO:0000313" key="3">
    <source>
        <dbReference type="Proteomes" id="UP000481852"/>
    </source>
</evidence>
<protein>
    <recommendedName>
        <fullName evidence="4">ABC-2 family transporter protein</fullName>
    </recommendedName>
</protein>
<accession>A0A6L5X6E9</accession>
<dbReference type="EMBL" id="VULZ01000018">
    <property type="protein sequence ID" value="MSS15929.1"/>
    <property type="molecule type" value="Genomic_DNA"/>
</dbReference>
<proteinExistence type="predicted"/>
<keyword evidence="1" id="KW-0472">Membrane</keyword>
<sequence length="277" mass="31864">MKLYKLIIFDLKNGIWAKKTVYLAVVAIGLLVFLDFSAHYHACYGENVFSGNLTLADCLLYCFSGRRPHSLDERIFLLPIVYFLPFLASALLTLNYPMENLRGRYGIQVFIRIRNRRWWWFAKEVYVVISTCFSFCLFYLTLFLLSLLVGLSCTLCFSNEVLLNLQDYVFMTDPSTFELVIQLFFLPPLTAAVFNLFQLFLSLYMNRLGAFAIVVAVLLVSTYVQNPLLPGVYTMVIRSIWVDGGKAVQSTGVLLSLVYMAILTLAGWQRMRRFDIM</sequence>
<keyword evidence="1" id="KW-1133">Transmembrane helix</keyword>